<evidence type="ECO:0000256" key="1">
    <source>
        <dbReference type="SAM" id="Phobius"/>
    </source>
</evidence>
<feature type="transmembrane region" description="Helical" evidence="1">
    <location>
        <begin position="31"/>
        <end position="53"/>
    </location>
</feature>
<evidence type="ECO:0000313" key="3">
    <source>
        <dbReference type="Proteomes" id="UP001463665"/>
    </source>
</evidence>
<keyword evidence="1" id="KW-1133">Transmembrane helix</keyword>
<gene>
    <name evidence="2" type="ORF">AAFP95_17270</name>
</gene>
<dbReference type="Proteomes" id="UP001463665">
    <property type="component" value="Chromosome"/>
</dbReference>
<protein>
    <submittedName>
        <fullName evidence="2">Uncharacterized protein</fullName>
    </submittedName>
</protein>
<evidence type="ECO:0000313" key="2">
    <source>
        <dbReference type="EMBL" id="XAO73473.1"/>
    </source>
</evidence>
<dbReference type="EMBL" id="CP154834">
    <property type="protein sequence ID" value="XAO73473.1"/>
    <property type="molecule type" value="Genomic_DNA"/>
</dbReference>
<feature type="transmembrane region" description="Helical" evidence="1">
    <location>
        <begin position="65"/>
        <end position="81"/>
    </location>
</feature>
<sequence>MEKSPFEQFEELRIDAAAKSFLGEAAKWTTFLSILGYIGIGFMVLASVALFAVGSSLSMGPMRGGIWMGIFTWLWPRFILFRSTCCISFHPI</sequence>
<proteinExistence type="predicted"/>
<dbReference type="RefSeq" id="WP_345765948.1">
    <property type="nucleotide sequence ID" value="NZ_CP154834.1"/>
</dbReference>
<name>A0AAU6WME2_9FLAO</name>
<accession>A0AAU6WME2</accession>
<keyword evidence="1" id="KW-0812">Transmembrane</keyword>
<dbReference type="AlphaFoldDB" id="A0AAU6WME2"/>
<keyword evidence="3" id="KW-1185">Reference proteome</keyword>
<keyword evidence="1" id="KW-0472">Membrane</keyword>
<organism evidence="2 3">
    <name type="scientific">Chryseobacterium endophyticum</name>
    <dbReference type="NCBI Taxonomy" id="1854762"/>
    <lineage>
        <taxon>Bacteria</taxon>
        <taxon>Pseudomonadati</taxon>
        <taxon>Bacteroidota</taxon>
        <taxon>Flavobacteriia</taxon>
        <taxon>Flavobacteriales</taxon>
        <taxon>Weeksellaceae</taxon>
        <taxon>Chryseobacterium group</taxon>
        <taxon>Chryseobacterium</taxon>
    </lineage>
</organism>
<reference evidence="2 3" key="1">
    <citation type="submission" date="2024-04" db="EMBL/GenBank/DDBJ databases">
        <title>Genome sequencing and assembly of rice foliar adapted Chryseobacterium endophyticum OsEnb-ALM-A6.</title>
        <authorList>
            <person name="Kumar S."/>
            <person name="Javed M."/>
            <person name="Chouhan V."/>
            <person name="Charishma K."/>
            <person name="Patel A."/>
            <person name="Kumar M."/>
            <person name="Sahu K.P."/>
            <person name="Kumar A."/>
        </authorList>
    </citation>
    <scope>NUCLEOTIDE SEQUENCE [LARGE SCALE GENOMIC DNA]</scope>
    <source>
        <strain evidence="2 3">OsEnb-ALM-A6</strain>
    </source>
</reference>